<feature type="domain" description="NADH:quinone oxidoreductase/Mrp antiporter transmembrane" evidence="7">
    <location>
        <begin position="121"/>
        <end position="401"/>
    </location>
</feature>
<keyword evidence="10" id="KW-1185">Reference proteome</keyword>
<dbReference type="EMBL" id="ARXR01000001">
    <property type="protein sequence ID" value="MBF5051491.1"/>
    <property type="molecule type" value="Genomic_DNA"/>
</dbReference>
<dbReference type="Gene3D" id="1.20.5.2700">
    <property type="match status" value="1"/>
</dbReference>
<evidence type="ECO:0000256" key="2">
    <source>
        <dbReference type="ARBA" id="ARBA00022692"/>
    </source>
</evidence>
<evidence type="ECO:0000259" key="7">
    <source>
        <dbReference type="Pfam" id="PF00361"/>
    </source>
</evidence>
<evidence type="ECO:0000256" key="3">
    <source>
        <dbReference type="ARBA" id="ARBA00022989"/>
    </source>
</evidence>
<accession>A0ABS0ABJ6</accession>
<evidence type="ECO:0000259" key="8">
    <source>
        <dbReference type="Pfam" id="PF00662"/>
    </source>
</evidence>
<evidence type="ECO:0000313" key="10">
    <source>
        <dbReference type="Proteomes" id="UP000644441"/>
    </source>
</evidence>
<dbReference type="InterPro" id="IPR003945">
    <property type="entry name" value="NU5C-like"/>
</dbReference>
<dbReference type="RefSeq" id="WP_142947521.1">
    <property type="nucleotide sequence ID" value="NZ_ARXR01000001.1"/>
</dbReference>
<dbReference type="InterPro" id="IPR001750">
    <property type="entry name" value="ND/Mrp_TM"/>
</dbReference>
<gene>
    <name evidence="9" type="ORF">ISO4_00093</name>
</gene>
<feature type="transmembrane region" description="Helical" evidence="6">
    <location>
        <begin position="470"/>
        <end position="489"/>
    </location>
</feature>
<sequence>MSDLVLPIVFPLLAAAAILLLRRGMVIWALVGVALSLAASLKLLGAVASGDSATLLLPGLPDLPLRLTAEPLTALLSVVVAAVATCVLIYSVGYMKRESGLPRFFAVMSLFVAAMQALVLAGDWVLVLAAWELIGLCSYLLIGFWFQRPEAANAASRAFLYTRSADLGLYIAIFTLMGAAGTSEIAATLNVDGDTAVAAGLLLLLAIMGKSAQIPLQDWLMRAMAGPTPVSALLHSATLVAAGAILLIRVAPLLTPEVLLAIGLVGGITTVAAGLIALAERDLKRLLAASTASQYGLMLIAVGAGVPLAALLHLLAHAAIKSGLFLAAGEFQHARGGTALERLRGVGRVRPWTFFGFALAALALVGAPPLSGFFSKDAVIAAALSAPSVAWLAPLALAGTLLTGAYLARALRLLWHEREEGENENRSVAGARWMGLGVWALVIPAVFLGLTFGPIEALLGLPGPGDHGTTAMLFGLLAAAAGLALGWLVPASRLLGPFHPWAQSGLVIAGGLSFWIGRPAMAIAYGCQRLERGLYATVLSVGRGGFFIARGCGRVERGLYAVVLGTGRASLAVAHLVRVGDERRIDGLIFALVASVRGWGDRARVLQSGWIHHSLAISAVVTAVTLIILLSASLSF</sequence>
<feature type="domain" description="NADH-Ubiquinone oxidoreductase (complex I) chain 5 N-terminal" evidence="8">
    <location>
        <begin position="63"/>
        <end position="105"/>
    </location>
</feature>
<feature type="transmembrane region" description="Helical" evidence="6">
    <location>
        <begin position="352"/>
        <end position="370"/>
    </location>
</feature>
<dbReference type="PANTHER" id="PTHR42829">
    <property type="entry name" value="NADH-UBIQUINONE OXIDOREDUCTASE CHAIN 5"/>
    <property type="match status" value="1"/>
</dbReference>
<keyword evidence="3 6" id="KW-1133">Transmembrane helix</keyword>
<feature type="transmembrane region" description="Helical" evidence="6">
    <location>
        <begin position="104"/>
        <end position="122"/>
    </location>
</feature>
<dbReference type="Pfam" id="PF00361">
    <property type="entry name" value="Proton_antipo_M"/>
    <property type="match status" value="1"/>
</dbReference>
<evidence type="ECO:0000256" key="4">
    <source>
        <dbReference type="ARBA" id="ARBA00023136"/>
    </source>
</evidence>
<evidence type="ECO:0000256" key="1">
    <source>
        <dbReference type="ARBA" id="ARBA00004127"/>
    </source>
</evidence>
<feature type="transmembrane region" description="Helical" evidence="6">
    <location>
        <begin position="232"/>
        <end position="252"/>
    </location>
</feature>
<dbReference type="Pfam" id="PF00662">
    <property type="entry name" value="Proton_antipo_N"/>
    <property type="match status" value="1"/>
</dbReference>
<dbReference type="PRINTS" id="PR01434">
    <property type="entry name" value="NADHDHGNASE5"/>
</dbReference>
<evidence type="ECO:0000313" key="9">
    <source>
        <dbReference type="EMBL" id="MBF5051491.1"/>
    </source>
</evidence>
<feature type="transmembrane region" description="Helical" evidence="6">
    <location>
        <begin position="167"/>
        <end position="189"/>
    </location>
</feature>
<feature type="transmembrane region" description="Helical" evidence="6">
    <location>
        <begin position="390"/>
        <end position="408"/>
    </location>
</feature>
<keyword evidence="2 5" id="KW-0812">Transmembrane</keyword>
<proteinExistence type="predicted"/>
<reference evidence="9 10" key="1">
    <citation type="submission" date="2012-09" db="EMBL/GenBank/DDBJ databases">
        <title>Genome Sequence of alkane-degrading Bacterium Alcanivorax venustensis ISO4.</title>
        <authorList>
            <person name="Lai Q."/>
            <person name="Shao Z."/>
        </authorList>
    </citation>
    <scope>NUCLEOTIDE SEQUENCE [LARGE SCALE GENOMIC DNA]</scope>
    <source>
        <strain evidence="9 10">ISO4</strain>
    </source>
</reference>
<feature type="transmembrane region" description="Helical" evidence="6">
    <location>
        <begin position="6"/>
        <end position="21"/>
    </location>
</feature>
<feature type="transmembrane region" description="Helical" evidence="6">
    <location>
        <begin position="614"/>
        <end position="634"/>
    </location>
</feature>
<dbReference type="PANTHER" id="PTHR42829:SF2">
    <property type="entry name" value="NADH-UBIQUINONE OXIDOREDUCTASE CHAIN 5"/>
    <property type="match status" value="1"/>
</dbReference>
<protein>
    <submittedName>
        <fullName evidence="9">NADH dehydrogenase (Quinone)</fullName>
    </submittedName>
</protein>
<comment type="subcellular location">
    <subcellularLocation>
        <location evidence="1">Endomembrane system</location>
        <topology evidence="1">Multi-pass membrane protein</topology>
    </subcellularLocation>
    <subcellularLocation>
        <location evidence="5">Membrane</location>
        <topology evidence="5">Multi-pass membrane protein</topology>
    </subcellularLocation>
</comment>
<dbReference type="InterPro" id="IPR001516">
    <property type="entry name" value="Proton_antipo_N"/>
</dbReference>
<feature type="transmembrane region" description="Helical" evidence="6">
    <location>
        <begin position="28"/>
        <end position="48"/>
    </location>
</feature>
<feature type="transmembrane region" description="Helical" evidence="6">
    <location>
        <begin position="72"/>
        <end position="92"/>
    </location>
</feature>
<keyword evidence="4 6" id="KW-0472">Membrane</keyword>
<evidence type="ECO:0000256" key="5">
    <source>
        <dbReference type="RuleBase" id="RU000320"/>
    </source>
</evidence>
<feature type="transmembrane region" description="Helical" evidence="6">
    <location>
        <begin position="258"/>
        <end position="279"/>
    </location>
</feature>
<organism evidence="9 10">
    <name type="scientific">Alloalcanivorax venustensis ISO4</name>
    <dbReference type="NCBI Taxonomy" id="1177184"/>
    <lineage>
        <taxon>Bacteria</taxon>
        <taxon>Pseudomonadati</taxon>
        <taxon>Pseudomonadota</taxon>
        <taxon>Gammaproteobacteria</taxon>
        <taxon>Oceanospirillales</taxon>
        <taxon>Alcanivoracaceae</taxon>
        <taxon>Alloalcanivorax</taxon>
    </lineage>
</organism>
<dbReference type="Proteomes" id="UP000644441">
    <property type="component" value="Unassembled WGS sequence"/>
</dbReference>
<feature type="transmembrane region" description="Helical" evidence="6">
    <location>
        <begin position="429"/>
        <end position="450"/>
    </location>
</feature>
<comment type="caution">
    <text evidence="9">The sequence shown here is derived from an EMBL/GenBank/DDBJ whole genome shotgun (WGS) entry which is preliminary data.</text>
</comment>
<evidence type="ECO:0000256" key="6">
    <source>
        <dbReference type="SAM" id="Phobius"/>
    </source>
</evidence>
<feature type="transmembrane region" description="Helical" evidence="6">
    <location>
        <begin position="128"/>
        <end position="146"/>
    </location>
</feature>
<name>A0ABS0ABJ6_9GAMM</name>